<dbReference type="Proteomes" id="UP000177360">
    <property type="component" value="Unassembled WGS sequence"/>
</dbReference>
<evidence type="ECO:0000259" key="2">
    <source>
        <dbReference type="Pfam" id="PF02481"/>
    </source>
</evidence>
<dbReference type="NCBIfam" id="TIGR00732">
    <property type="entry name" value="dprA"/>
    <property type="match status" value="1"/>
</dbReference>
<feature type="domain" description="Smf/DprA SLOG" evidence="2">
    <location>
        <begin position="8"/>
        <end position="217"/>
    </location>
</feature>
<sequence>MQEYIEKITIDDKNYPADLKKIKNPPKILYFRGEIKQNEPLFAVVGARNCSSYGKQATIDIAGNLAEAGLTIVSGLAPGIDSFAHWATIERGKRTIAVFGTGVDKQSIYPSENMRLAEKILETGGLLISEYPPGTQGTRWTFPQRNRIISGLSLGVLVIEAKQRSGALITADCAFEQDRKVFALPGSIYSLNSKGPHFLIKKGAKLIENSNDILKELNLTLAENNDTNEIGGQNAEENLILNILEEGGLHIDQIIKTTKLSAAKTAGILAILEMEEKIRNLGGNIYALRR</sequence>
<organism evidence="4 5">
    <name type="scientific">Candidatus Nealsonbacteria bacterium RIFCSPHIGHO2_01_FULL_38_55</name>
    <dbReference type="NCBI Taxonomy" id="1801664"/>
    <lineage>
        <taxon>Bacteria</taxon>
        <taxon>Candidatus Nealsoniibacteriota</taxon>
    </lineage>
</organism>
<dbReference type="InterPro" id="IPR036388">
    <property type="entry name" value="WH-like_DNA-bd_sf"/>
</dbReference>
<feature type="domain" description="DprA winged helix" evidence="3">
    <location>
        <begin position="234"/>
        <end position="284"/>
    </location>
</feature>
<accession>A0A1G2E205</accession>
<dbReference type="Gene3D" id="3.40.50.450">
    <property type="match status" value="1"/>
</dbReference>
<dbReference type="Gene3D" id="1.10.10.10">
    <property type="entry name" value="Winged helix-like DNA-binding domain superfamily/Winged helix DNA-binding domain"/>
    <property type="match status" value="1"/>
</dbReference>
<evidence type="ECO:0000259" key="3">
    <source>
        <dbReference type="Pfam" id="PF17782"/>
    </source>
</evidence>
<gene>
    <name evidence="4" type="ORF">A2626_00445</name>
</gene>
<dbReference type="GO" id="GO:0009294">
    <property type="term" value="P:DNA-mediated transformation"/>
    <property type="evidence" value="ECO:0007669"/>
    <property type="project" value="InterPro"/>
</dbReference>
<dbReference type="InterPro" id="IPR003488">
    <property type="entry name" value="DprA"/>
</dbReference>
<dbReference type="PANTHER" id="PTHR43022:SF1">
    <property type="entry name" value="PROTEIN SMF"/>
    <property type="match status" value="1"/>
</dbReference>
<dbReference type="Pfam" id="PF17782">
    <property type="entry name" value="WHD_DprA"/>
    <property type="match status" value="1"/>
</dbReference>
<evidence type="ECO:0000313" key="5">
    <source>
        <dbReference type="Proteomes" id="UP000177360"/>
    </source>
</evidence>
<dbReference type="AlphaFoldDB" id="A0A1G2E205"/>
<evidence type="ECO:0000313" key="4">
    <source>
        <dbReference type="EMBL" id="OGZ19722.1"/>
    </source>
</evidence>
<evidence type="ECO:0000256" key="1">
    <source>
        <dbReference type="ARBA" id="ARBA00006525"/>
    </source>
</evidence>
<name>A0A1G2E205_9BACT</name>
<dbReference type="InterPro" id="IPR041614">
    <property type="entry name" value="DprA_WH"/>
</dbReference>
<dbReference type="SUPFAM" id="SSF102405">
    <property type="entry name" value="MCP/YpsA-like"/>
    <property type="match status" value="1"/>
</dbReference>
<dbReference type="InterPro" id="IPR057666">
    <property type="entry name" value="DrpA_SLOG"/>
</dbReference>
<reference evidence="4 5" key="1">
    <citation type="journal article" date="2016" name="Nat. Commun.">
        <title>Thousands of microbial genomes shed light on interconnected biogeochemical processes in an aquifer system.</title>
        <authorList>
            <person name="Anantharaman K."/>
            <person name="Brown C.T."/>
            <person name="Hug L.A."/>
            <person name="Sharon I."/>
            <person name="Castelle C.J."/>
            <person name="Probst A.J."/>
            <person name="Thomas B.C."/>
            <person name="Singh A."/>
            <person name="Wilkins M.J."/>
            <person name="Karaoz U."/>
            <person name="Brodie E.L."/>
            <person name="Williams K.H."/>
            <person name="Hubbard S.S."/>
            <person name="Banfield J.F."/>
        </authorList>
    </citation>
    <scope>NUCLEOTIDE SEQUENCE [LARGE SCALE GENOMIC DNA]</scope>
</reference>
<proteinExistence type="inferred from homology"/>
<comment type="caution">
    <text evidence="4">The sequence shown here is derived from an EMBL/GenBank/DDBJ whole genome shotgun (WGS) entry which is preliminary data.</text>
</comment>
<dbReference type="Pfam" id="PF02481">
    <property type="entry name" value="DNA_processg_A"/>
    <property type="match status" value="1"/>
</dbReference>
<dbReference type="EMBL" id="MHLZ01000024">
    <property type="protein sequence ID" value="OGZ19722.1"/>
    <property type="molecule type" value="Genomic_DNA"/>
</dbReference>
<dbReference type="PANTHER" id="PTHR43022">
    <property type="entry name" value="PROTEIN SMF"/>
    <property type="match status" value="1"/>
</dbReference>
<protein>
    <submittedName>
        <fullName evidence="4">DNA protecting protein DprA</fullName>
    </submittedName>
</protein>
<comment type="similarity">
    <text evidence="1">Belongs to the DprA/Smf family.</text>
</comment>